<proteinExistence type="predicted"/>
<accession>A0A4C1TAV9</accession>
<dbReference type="AlphaFoldDB" id="A0A4C1TAV9"/>
<reference evidence="1 2" key="1">
    <citation type="journal article" date="2019" name="Commun. Biol.">
        <title>The bagworm genome reveals a unique fibroin gene that provides high tensile strength.</title>
        <authorList>
            <person name="Kono N."/>
            <person name="Nakamura H."/>
            <person name="Ohtoshi R."/>
            <person name="Tomita M."/>
            <person name="Numata K."/>
            <person name="Arakawa K."/>
        </authorList>
    </citation>
    <scope>NUCLEOTIDE SEQUENCE [LARGE SCALE GENOMIC DNA]</scope>
</reference>
<evidence type="ECO:0000313" key="1">
    <source>
        <dbReference type="EMBL" id="GBP11602.1"/>
    </source>
</evidence>
<dbReference type="Proteomes" id="UP000299102">
    <property type="component" value="Unassembled WGS sequence"/>
</dbReference>
<dbReference type="OrthoDB" id="125347at2759"/>
<keyword evidence="2" id="KW-1185">Reference proteome</keyword>
<sequence length="266" mass="29364">MFNPSPVQLNFNPGPSFDSNSGPFLNFALCSAFNSNTAPSPSSDLHKARIKFCLAKDNKLRNSRAWRSAYLNGLSSVRAKISVLVDHCYKKKLKCTLNHWDSLSGGARPNVGVGDISFARPFSLPSHKYVYTLVISKYHVNNLRLFARPPQERGRRRSPTPSAATGLANVRTKEAETENISPPAEWNTVVSESGISFEAFVTSDDGVIIAGTLSDDEIVDSVAHKTDTNDLDDTKDSDNTTYTPWVSIKKARTALNMDFHRANQQL</sequence>
<dbReference type="EMBL" id="BGZK01000047">
    <property type="protein sequence ID" value="GBP11602.1"/>
    <property type="molecule type" value="Genomic_DNA"/>
</dbReference>
<name>A0A4C1TAV9_EUMVA</name>
<gene>
    <name evidence="1" type="ORF">EVAR_77738_1</name>
</gene>
<comment type="caution">
    <text evidence="1">The sequence shown here is derived from an EMBL/GenBank/DDBJ whole genome shotgun (WGS) entry which is preliminary data.</text>
</comment>
<organism evidence="1 2">
    <name type="scientific">Eumeta variegata</name>
    <name type="common">Bagworm moth</name>
    <name type="synonym">Eumeta japonica</name>
    <dbReference type="NCBI Taxonomy" id="151549"/>
    <lineage>
        <taxon>Eukaryota</taxon>
        <taxon>Metazoa</taxon>
        <taxon>Ecdysozoa</taxon>
        <taxon>Arthropoda</taxon>
        <taxon>Hexapoda</taxon>
        <taxon>Insecta</taxon>
        <taxon>Pterygota</taxon>
        <taxon>Neoptera</taxon>
        <taxon>Endopterygota</taxon>
        <taxon>Lepidoptera</taxon>
        <taxon>Glossata</taxon>
        <taxon>Ditrysia</taxon>
        <taxon>Tineoidea</taxon>
        <taxon>Psychidae</taxon>
        <taxon>Oiketicinae</taxon>
        <taxon>Eumeta</taxon>
    </lineage>
</organism>
<evidence type="ECO:0000313" key="2">
    <source>
        <dbReference type="Proteomes" id="UP000299102"/>
    </source>
</evidence>
<protein>
    <submittedName>
        <fullName evidence="1">Uncharacterized protein</fullName>
    </submittedName>
</protein>